<evidence type="ECO:0000313" key="2">
    <source>
        <dbReference type="Proteomes" id="UP001500582"/>
    </source>
</evidence>
<dbReference type="SUPFAM" id="SSF56935">
    <property type="entry name" value="Porins"/>
    <property type="match status" value="1"/>
</dbReference>
<evidence type="ECO:0008006" key="3">
    <source>
        <dbReference type="Google" id="ProtNLM"/>
    </source>
</evidence>
<dbReference type="Proteomes" id="UP001500582">
    <property type="component" value="Unassembled WGS sequence"/>
</dbReference>
<accession>A0ABP8GNU2</accession>
<gene>
    <name evidence="1" type="ORF">GCM10023149_31210</name>
</gene>
<dbReference type="EMBL" id="BAABFT010000008">
    <property type="protein sequence ID" value="GAA4327666.1"/>
    <property type="molecule type" value="Genomic_DNA"/>
</dbReference>
<keyword evidence="2" id="KW-1185">Reference proteome</keyword>
<dbReference type="SUPFAM" id="SSF49464">
    <property type="entry name" value="Carboxypeptidase regulatory domain-like"/>
    <property type="match status" value="1"/>
</dbReference>
<organism evidence="1 2">
    <name type="scientific">Mucilaginibacter gynuensis</name>
    <dbReference type="NCBI Taxonomy" id="1302236"/>
    <lineage>
        <taxon>Bacteria</taxon>
        <taxon>Pseudomonadati</taxon>
        <taxon>Bacteroidota</taxon>
        <taxon>Sphingobacteriia</taxon>
        <taxon>Sphingobacteriales</taxon>
        <taxon>Sphingobacteriaceae</taxon>
        <taxon>Mucilaginibacter</taxon>
    </lineage>
</organism>
<reference evidence="2" key="1">
    <citation type="journal article" date="2019" name="Int. J. Syst. Evol. Microbiol.">
        <title>The Global Catalogue of Microorganisms (GCM) 10K type strain sequencing project: providing services to taxonomists for standard genome sequencing and annotation.</title>
        <authorList>
            <consortium name="The Broad Institute Genomics Platform"/>
            <consortium name="The Broad Institute Genome Sequencing Center for Infectious Disease"/>
            <person name="Wu L."/>
            <person name="Ma J."/>
        </authorList>
    </citation>
    <scope>NUCLEOTIDE SEQUENCE [LARGE SCALE GENOMIC DNA]</scope>
    <source>
        <strain evidence="2">JCM 17705</strain>
    </source>
</reference>
<name>A0ABP8GNU2_9SPHI</name>
<proteinExistence type="predicted"/>
<evidence type="ECO:0000313" key="1">
    <source>
        <dbReference type="EMBL" id="GAA4327666.1"/>
    </source>
</evidence>
<dbReference type="InterPro" id="IPR008969">
    <property type="entry name" value="CarboxyPept-like_regulatory"/>
</dbReference>
<sequence length="529" mass="59193">MSGWVKDSATLNNLAQATISFYRQKDSSVVKYQFNDSRGRFNIGGLPLDTGLILTVSYIGFKPYKKQFRLSASQAMIDFGKILMTESNQLLDEVIIKPPPMVMRGDTLEFNADAFSTEKNAVVGDLLKRLPGVIIWGDGKITVNGKKVSQVMVEGKIFFSGDARIATDNLPKGVVDKIQVIKDKSTEERDSAQTVTLNIALKKGKKSGVFGKVGGGVGTDKKYQGDLMLAGFSPKSQLSVAGNLNNINKAALSVQEMMVNSSYRSGATFSTFNEPGFRQQGLTEMKSGGLIYNTDWNKRLKSRAEIIAGNNNFKNNELYDVSTLLTDSVLLRQSAKTTRNSGYSNRETGNVTYADSIFNQIDINVDVRYNNDLYKSFENATISSSSAGLLSKNFSDNNQRVVSNNFNAGISYAHRGDTRKTSHSSKEDFYIDYNYDRNRSNSDGWYKNEFQPFNNADTATYFNRKTQRDTKTSAHKLYAEFTSLNALLKLRTRTKFFVQNQLYYQQKQEDVAVSDFDMQTNSYSLKIII</sequence>
<protein>
    <recommendedName>
        <fullName evidence="3">TonB-dependent receptor</fullName>
    </recommendedName>
</protein>
<comment type="caution">
    <text evidence="1">The sequence shown here is derived from an EMBL/GenBank/DDBJ whole genome shotgun (WGS) entry which is preliminary data.</text>
</comment>